<evidence type="ECO:0000313" key="3">
    <source>
        <dbReference type="Proteomes" id="UP001501581"/>
    </source>
</evidence>
<feature type="region of interest" description="Disordered" evidence="1">
    <location>
        <begin position="1"/>
        <end position="42"/>
    </location>
</feature>
<organism evidence="2 3">
    <name type="scientific">Nocardioides dubius</name>
    <dbReference type="NCBI Taxonomy" id="317019"/>
    <lineage>
        <taxon>Bacteria</taxon>
        <taxon>Bacillati</taxon>
        <taxon>Actinomycetota</taxon>
        <taxon>Actinomycetes</taxon>
        <taxon>Propionibacteriales</taxon>
        <taxon>Nocardioidaceae</taxon>
        <taxon>Nocardioides</taxon>
    </lineage>
</organism>
<accession>A0ABN1U318</accession>
<reference evidence="2 3" key="1">
    <citation type="journal article" date="2019" name="Int. J. Syst. Evol. Microbiol.">
        <title>The Global Catalogue of Microorganisms (GCM) 10K type strain sequencing project: providing services to taxonomists for standard genome sequencing and annotation.</title>
        <authorList>
            <consortium name="The Broad Institute Genomics Platform"/>
            <consortium name="The Broad Institute Genome Sequencing Center for Infectious Disease"/>
            <person name="Wu L."/>
            <person name="Ma J."/>
        </authorList>
    </citation>
    <scope>NUCLEOTIDE SEQUENCE [LARGE SCALE GENOMIC DNA]</scope>
    <source>
        <strain evidence="2 3">JCM 13008</strain>
    </source>
</reference>
<keyword evidence="3" id="KW-1185">Reference proteome</keyword>
<protein>
    <submittedName>
        <fullName evidence="2">Uncharacterized protein</fullName>
    </submittedName>
</protein>
<gene>
    <name evidence="2" type="ORF">GCM10009668_41620</name>
</gene>
<evidence type="ECO:0000256" key="1">
    <source>
        <dbReference type="SAM" id="MobiDB-lite"/>
    </source>
</evidence>
<dbReference type="Proteomes" id="UP001501581">
    <property type="component" value="Unassembled WGS sequence"/>
</dbReference>
<evidence type="ECO:0000313" key="2">
    <source>
        <dbReference type="EMBL" id="GAA1114724.1"/>
    </source>
</evidence>
<feature type="compositionally biased region" description="Polar residues" evidence="1">
    <location>
        <begin position="1"/>
        <end position="11"/>
    </location>
</feature>
<dbReference type="EMBL" id="BAAALG010000018">
    <property type="protein sequence ID" value="GAA1114724.1"/>
    <property type="molecule type" value="Genomic_DNA"/>
</dbReference>
<sequence>MPTLNGFSNPSDGAHWSPAPIVPDPNATTGRGPGPPHAFVGSMNAPVTATGRPAESIELYISLVALPGKTTGRFTDSGIASDRINSPGWLGICAGGS</sequence>
<comment type="caution">
    <text evidence="2">The sequence shown here is derived from an EMBL/GenBank/DDBJ whole genome shotgun (WGS) entry which is preliminary data.</text>
</comment>
<name>A0ABN1U318_9ACTN</name>
<proteinExistence type="predicted"/>